<dbReference type="RefSeq" id="WP_252344903.1">
    <property type="nucleotide sequence ID" value="NZ_JAHKBE010000015.1"/>
</dbReference>
<gene>
    <name evidence="2" type="ORF">AAAT34_05485</name>
</gene>
<dbReference type="Gene3D" id="1.10.10.10">
    <property type="entry name" value="Winged helix-like DNA-binding domain superfamily/Winged helix DNA-binding domain"/>
    <property type="match status" value="1"/>
</dbReference>
<evidence type="ECO:0000313" key="2">
    <source>
        <dbReference type="EMBL" id="MEQ2486509.1"/>
    </source>
</evidence>
<sequence>MSAPSTMTKWLDLIQAMTDGQNHTANELAEVLGTSVRNLYYTLDALRESGFEVVHEGRNYHLHPRSPFFQSIASAVDFTENEAVYLHGLLTAVEKDNAMASMLKRKLERYYSLKQYTDVRIQRHVYNNVTQLERAMRRKCVAILHGYSSPHSSTVTDRLVEPFAFLGDKSDVRAYELKSGVNKTFKVSRIDRVELVDTPWFNESKHKEVFTDMFMFAGEDKYRIRLRFDLLARNLMLEEYPHSTSMITQEDEGHWIFEAELVSYVGISRFILGLFDHVEVLENDDLKAFLNEKMSRWKPFE</sequence>
<dbReference type="InterPro" id="IPR036388">
    <property type="entry name" value="WH-like_DNA-bd_sf"/>
</dbReference>
<name>A0ABV1FQ23_9BACT</name>
<dbReference type="Pfam" id="PF25583">
    <property type="entry name" value="WCX"/>
    <property type="match status" value="1"/>
</dbReference>
<dbReference type="PROSITE" id="PS52050">
    <property type="entry name" value="WYL"/>
    <property type="match status" value="1"/>
</dbReference>
<dbReference type="PANTHER" id="PTHR34580">
    <property type="match status" value="1"/>
</dbReference>
<dbReference type="InterPro" id="IPR036390">
    <property type="entry name" value="WH_DNA-bd_sf"/>
</dbReference>
<keyword evidence="3" id="KW-1185">Reference proteome</keyword>
<accession>A0ABV1FQ23</accession>
<dbReference type="Proteomes" id="UP001487296">
    <property type="component" value="Unassembled WGS sequence"/>
</dbReference>
<dbReference type="EMBL" id="JBBNFP010000015">
    <property type="protein sequence ID" value="MEQ2486509.1"/>
    <property type="molecule type" value="Genomic_DNA"/>
</dbReference>
<dbReference type="SUPFAM" id="SSF46785">
    <property type="entry name" value="Winged helix' DNA-binding domain"/>
    <property type="match status" value="1"/>
</dbReference>
<dbReference type="PANTHER" id="PTHR34580:SF1">
    <property type="entry name" value="PROTEIN PAFC"/>
    <property type="match status" value="1"/>
</dbReference>
<reference evidence="2 3" key="1">
    <citation type="submission" date="2024-04" db="EMBL/GenBank/DDBJ databases">
        <title>Human intestinal bacterial collection.</title>
        <authorList>
            <person name="Pauvert C."/>
            <person name="Hitch T.C.A."/>
            <person name="Clavel T."/>
        </authorList>
    </citation>
    <scope>NUCLEOTIDE SEQUENCE [LARGE SCALE GENOMIC DNA]</scope>
    <source>
        <strain evidence="2 3">CLA-AA-H145</strain>
    </source>
</reference>
<evidence type="ECO:0000259" key="1">
    <source>
        <dbReference type="Pfam" id="PF25583"/>
    </source>
</evidence>
<dbReference type="InterPro" id="IPR057727">
    <property type="entry name" value="WCX_dom"/>
</dbReference>
<evidence type="ECO:0000313" key="3">
    <source>
        <dbReference type="Proteomes" id="UP001487296"/>
    </source>
</evidence>
<dbReference type="Pfam" id="PF12840">
    <property type="entry name" value="HTH_20"/>
    <property type="match status" value="1"/>
</dbReference>
<feature type="domain" description="WCX" evidence="1">
    <location>
        <begin position="221"/>
        <end position="290"/>
    </location>
</feature>
<organism evidence="2 3">
    <name type="scientific">Hallella faecis</name>
    <dbReference type="NCBI Taxonomy" id="2841596"/>
    <lineage>
        <taxon>Bacteria</taxon>
        <taxon>Pseudomonadati</taxon>
        <taxon>Bacteroidota</taxon>
        <taxon>Bacteroidia</taxon>
        <taxon>Bacteroidales</taxon>
        <taxon>Prevotellaceae</taxon>
        <taxon>Hallella</taxon>
    </lineage>
</organism>
<dbReference type="InterPro" id="IPR051534">
    <property type="entry name" value="CBASS_pafABC_assoc_protein"/>
</dbReference>
<protein>
    <submittedName>
        <fullName evidence="2">WYL domain-containing protein</fullName>
    </submittedName>
</protein>
<comment type="caution">
    <text evidence="2">The sequence shown here is derived from an EMBL/GenBank/DDBJ whole genome shotgun (WGS) entry which is preliminary data.</text>
</comment>
<proteinExistence type="predicted"/>